<gene>
    <name evidence="9" type="ORF">SAMN02745977_01745</name>
</gene>
<feature type="domain" description="Glycine transporter" evidence="8">
    <location>
        <begin position="101"/>
        <end position="172"/>
    </location>
</feature>
<proteinExistence type="inferred from homology"/>
<dbReference type="Proteomes" id="UP000199531">
    <property type="component" value="Unassembled WGS sequence"/>
</dbReference>
<evidence type="ECO:0000256" key="3">
    <source>
        <dbReference type="ARBA" id="ARBA00022475"/>
    </source>
</evidence>
<evidence type="ECO:0000256" key="6">
    <source>
        <dbReference type="ARBA" id="ARBA00023136"/>
    </source>
</evidence>
<dbReference type="RefSeq" id="WP_091816729.1">
    <property type="nucleotide sequence ID" value="NZ_FOCW01000004.1"/>
</dbReference>
<evidence type="ECO:0000313" key="9">
    <source>
        <dbReference type="EMBL" id="SEN67156.1"/>
    </source>
</evidence>
<sequence>MELSLDPRLVFTTLEVIAIFAFALSGLFVAKQHRLDAVGSFIAIFLAAFGGGTLRDILLDQRPFYWVKNSSLLWGVLAMALLGSLTLRLSSRLFSNRVILVADAIGLGIFSATGTQMALQLDWPALPAVMIGVIAATFGGLLRDIACNEKPMLMSDPTPYASVAFVGNWGLLLLLQLQWLDVFWSTVVASVAIAGARLLLAFLGVKLPQLDGH</sequence>
<feature type="transmembrane region" description="Helical" evidence="7">
    <location>
        <begin position="183"/>
        <end position="205"/>
    </location>
</feature>
<keyword evidence="3" id="KW-1003">Cell membrane</keyword>
<dbReference type="GO" id="GO:0005886">
    <property type="term" value="C:plasma membrane"/>
    <property type="evidence" value="ECO:0007669"/>
    <property type="project" value="UniProtKB-SubCell"/>
</dbReference>
<dbReference type="EMBL" id="FOCW01000004">
    <property type="protein sequence ID" value="SEN67156.1"/>
    <property type="molecule type" value="Genomic_DNA"/>
</dbReference>
<evidence type="ECO:0000256" key="4">
    <source>
        <dbReference type="ARBA" id="ARBA00022692"/>
    </source>
</evidence>
<evidence type="ECO:0000259" key="8">
    <source>
        <dbReference type="Pfam" id="PF03458"/>
    </source>
</evidence>
<feature type="domain" description="Glycine transporter" evidence="8">
    <location>
        <begin position="13"/>
        <end position="83"/>
    </location>
</feature>
<dbReference type="PANTHER" id="PTHR30506:SF3">
    <property type="entry name" value="UPF0126 INNER MEMBRANE PROTEIN YADS-RELATED"/>
    <property type="match status" value="1"/>
</dbReference>
<evidence type="ECO:0000256" key="7">
    <source>
        <dbReference type="SAM" id="Phobius"/>
    </source>
</evidence>
<protein>
    <submittedName>
        <fullName evidence="9">Uncharacterized membrane protein YeiH</fullName>
    </submittedName>
</protein>
<evidence type="ECO:0000256" key="5">
    <source>
        <dbReference type="ARBA" id="ARBA00022989"/>
    </source>
</evidence>
<comment type="similarity">
    <text evidence="2">Belongs to the UPF0126 family.</text>
</comment>
<feature type="transmembrane region" description="Helical" evidence="7">
    <location>
        <begin position="158"/>
        <end position="177"/>
    </location>
</feature>
<dbReference type="PANTHER" id="PTHR30506">
    <property type="entry name" value="INNER MEMBRANE PROTEIN"/>
    <property type="match status" value="1"/>
</dbReference>
<organism evidence="9 10">
    <name type="scientific">Brachymonas denitrificans DSM 15123</name>
    <dbReference type="NCBI Taxonomy" id="1121117"/>
    <lineage>
        <taxon>Bacteria</taxon>
        <taxon>Pseudomonadati</taxon>
        <taxon>Pseudomonadota</taxon>
        <taxon>Betaproteobacteria</taxon>
        <taxon>Burkholderiales</taxon>
        <taxon>Comamonadaceae</taxon>
        <taxon>Brachymonas</taxon>
    </lineage>
</organism>
<feature type="transmembrane region" description="Helical" evidence="7">
    <location>
        <begin position="71"/>
        <end position="91"/>
    </location>
</feature>
<dbReference type="InterPro" id="IPR005115">
    <property type="entry name" value="Gly_transporter"/>
</dbReference>
<accession>A0A1H8IG13</accession>
<feature type="transmembrane region" description="Helical" evidence="7">
    <location>
        <begin position="12"/>
        <end position="30"/>
    </location>
</feature>
<keyword evidence="6 7" id="KW-0472">Membrane</keyword>
<evidence type="ECO:0000256" key="1">
    <source>
        <dbReference type="ARBA" id="ARBA00004651"/>
    </source>
</evidence>
<evidence type="ECO:0000256" key="2">
    <source>
        <dbReference type="ARBA" id="ARBA00008193"/>
    </source>
</evidence>
<feature type="transmembrane region" description="Helical" evidence="7">
    <location>
        <begin position="37"/>
        <end position="59"/>
    </location>
</feature>
<feature type="transmembrane region" description="Helical" evidence="7">
    <location>
        <begin position="125"/>
        <end position="146"/>
    </location>
</feature>
<reference evidence="9 10" key="1">
    <citation type="submission" date="2016-10" db="EMBL/GenBank/DDBJ databases">
        <authorList>
            <person name="de Groot N.N."/>
        </authorList>
    </citation>
    <scope>NUCLEOTIDE SEQUENCE [LARGE SCALE GENOMIC DNA]</scope>
    <source>
        <strain evidence="9 10">DSM 15123</strain>
    </source>
</reference>
<dbReference type="OrthoDB" id="9791874at2"/>
<name>A0A1H8IG13_9BURK</name>
<evidence type="ECO:0000313" key="10">
    <source>
        <dbReference type="Proteomes" id="UP000199531"/>
    </source>
</evidence>
<keyword evidence="10" id="KW-1185">Reference proteome</keyword>
<dbReference type="Pfam" id="PF03458">
    <property type="entry name" value="Gly_transporter"/>
    <property type="match status" value="2"/>
</dbReference>
<comment type="subcellular location">
    <subcellularLocation>
        <location evidence="1">Cell membrane</location>
        <topology evidence="1">Multi-pass membrane protein</topology>
    </subcellularLocation>
</comment>
<keyword evidence="5 7" id="KW-1133">Transmembrane helix</keyword>
<dbReference type="AlphaFoldDB" id="A0A1H8IG13"/>
<feature type="transmembrane region" description="Helical" evidence="7">
    <location>
        <begin position="98"/>
        <end position="119"/>
    </location>
</feature>
<keyword evidence="4 7" id="KW-0812">Transmembrane</keyword>